<keyword evidence="2" id="KW-1185">Reference proteome</keyword>
<dbReference type="Proteomes" id="UP000326939">
    <property type="component" value="Chromosome 9"/>
</dbReference>
<accession>A0A5N5LFP6</accession>
<dbReference type="AlphaFoldDB" id="A0A5N5LFP6"/>
<gene>
    <name evidence="1" type="ORF">DKX38_014578</name>
</gene>
<sequence>MYNSEAYLPKSHLGIDTTALGMVWMSTGINLGRMLVFRGVAQSGHVEALRENEVATELLEDEPGMPESFRSSSSMVSVPGNSLRFAKFSEFQFECNNNLINARK</sequence>
<evidence type="ECO:0000313" key="1">
    <source>
        <dbReference type="EMBL" id="KAB5541604.1"/>
    </source>
</evidence>
<evidence type="ECO:0000313" key="2">
    <source>
        <dbReference type="Proteomes" id="UP000326939"/>
    </source>
</evidence>
<proteinExistence type="predicted"/>
<dbReference type="EMBL" id="VDCV01000009">
    <property type="protein sequence ID" value="KAB5541604.1"/>
    <property type="molecule type" value="Genomic_DNA"/>
</dbReference>
<protein>
    <submittedName>
        <fullName evidence="1">Uncharacterized protein</fullName>
    </submittedName>
</protein>
<name>A0A5N5LFP6_9ROSI</name>
<organism evidence="1 2">
    <name type="scientific">Salix brachista</name>
    <dbReference type="NCBI Taxonomy" id="2182728"/>
    <lineage>
        <taxon>Eukaryota</taxon>
        <taxon>Viridiplantae</taxon>
        <taxon>Streptophyta</taxon>
        <taxon>Embryophyta</taxon>
        <taxon>Tracheophyta</taxon>
        <taxon>Spermatophyta</taxon>
        <taxon>Magnoliopsida</taxon>
        <taxon>eudicotyledons</taxon>
        <taxon>Gunneridae</taxon>
        <taxon>Pentapetalae</taxon>
        <taxon>rosids</taxon>
        <taxon>fabids</taxon>
        <taxon>Malpighiales</taxon>
        <taxon>Salicaceae</taxon>
        <taxon>Saliceae</taxon>
        <taxon>Salix</taxon>
    </lineage>
</organism>
<reference evidence="2" key="1">
    <citation type="journal article" date="2019" name="Gigascience">
        <title>De novo genome assembly of the endangered Acer yangbiense, a plant species with extremely small populations endemic to Yunnan Province, China.</title>
        <authorList>
            <person name="Yang J."/>
            <person name="Wariss H.M."/>
            <person name="Tao L."/>
            <person name="Zhang R."/>
            <person name="Yun Q."/>
            <person name="Hollingsworth P."/>
            <person name="Dao Z."/>
            <person name="Luo G."/>
            <person name="Guo H."/>
            <person name="Ma Y."/>
            <person name="Sun W."/>
        </authorList>
    </citation>
    <scope>NUCLEOTIDE SEQUENCE [LARGE SCALE GENOMIC DNA]</scope>
    <source>
        <strain evidence="2">cv. br00</strain>
    </source>
</reference>
<comment type="caution">
    <text evidence="1">The sequence shown here is derived from an EMBL/GenBank/DDBJ whole genome shotgun (WGS) entry which is preliminary data.</text>
</comment>